<dbReference type="InterPro" id="IPR005151">
    <property type="entry name" value="Tail-specific_protease"/>
</dbReference>
<dbReference type="Gene3D" id="2.30.42.10">
    <property type="match status" value="1"/>
</dbReference>
<dbReference type="Pfam" id="PF03572">
    <property type="entry name" value="Peptidase_S41"/>
    <property type="match status" value="1"/>
</dbReference>
<evidence type="ECO:0000313" key="2">
    <source>
        <dbReference type="EMBL" id="MBP3944575.1"/>
    </source>
</evidence>
<dbReference type="GO" id="GO:0006508">
    <property type="term" value="P:proteolysis"/>
    <property type="evidence" value="ECO:0007669"/>
    <property type="project" value="InterPro"/>
</dbReference>
<comment type="caution">
    <text evidence="2">The sequence shown here is derived from an EMBL/GenBank/DDBJ whole genome shotgun (WGS) entry which is preliminary data.</text>
</comment>
<dbReference type="GO" id="GO:0004175">
    <property type="term" value="F:endopeptidase activity"/>
    <property type="evidence" value="ECO:0007669"/>
    <property type="project" value="TreeGrafter"/>
</dbReference>
<dbReference type="PANTHER" id="PTHR32060:SF30">
    <property type="entry name" value="CARBOXY-TERMINAL PROCESSING PROTEASE CTPA"/>
    <property type="match status" value="1"/>
</dbReference>
<keyword evidence="3" id="KW-1185">Reference proteome</keyword>
<dbReference type="GO" id="GO:0007165">
    <property type="term" value="P:signal transduction"/>
    <property type="evidence" value="ECO:0007669"/>
    <property type="project" value="TreeGrafter"/>
</dbReference>
<dbReference type="RefSeq" id="WP_353548088.1">
    <property type="nucleotide sequence ID" value="NZ_JAGKSB010000027.1"/>
</dbReference>
<dbReference type="InterPro" id="IPR029045">
    <property type="entry name" value="ClpP/crotonase-like_dom_sf"/>
</dbReference>
<feature type="domain" description="Tail specific protease" evidence="1">
    <location>
        <begin position="156"/>
        <end position="393"/>
    </location>
</feature>
<dbReference type="GO" id="GO:0030288">
    <property type="term" value="C:outer membrane-bounded periplasmic space"/>
    <property type="evidence" value="ECO:0007669"/>
    <property type="project" value="TreeGrafter"/>
</dbReference>
<name>A0A8T4HE33_9SPHI</name>
<dbReference type="Gene3D" id="3.30.750.170">
    <property type="match status" value="1"/>
</dbReference>
<dbReference type="SUPFAM" id="SSF50156">
    <property type="entry name" value="PDZ domain-like"/>
    <property type="match status" value="1"/>
</dbReference>
<dbReference type="Proteomes" id="UP000679691">
    <property type="component" value="Unassembled WGS sequence"/>
</dbReference>
<accession>A0A8T4HE33</accession>
<dbReference type="SUPFAM" id="SSF52096">
    <property type="entry name" value="ClpP/crotonase"/>
    <property type="match status" value="1"/>
</dbReference>
<dbReference type="SMART" id="SM00245">
    <property type="entry name" value="TSPc"/>
    <property type="match status" value="1"/>
</dbReference>
<evidence type="ECO:0000259" key="1">
    <source>
        <dbReference type="SMART" id="SM00245"/>
    </source>
</evidence>
<reference evidence="2" key="1">
    <citation type="submission" date="2021-03" db="EMBL/GenBank/DDBJ databases">
        <authorList>
            <person name="Lu T."/>
            <person name="Wang Q."/>
            <person name="Han X."/>
        </authorList>
    </citation>
    <scope>NUCLEOTIDE SEQUENCE</scope>
    <source>
        <strain evidence="2">WQ 2009</strain>
    </source>
</reference>
<dbReference type="PANTHER" id="PTHR32060">
    <property type="entry name" value="TAIL-SPECIFIC PROTEASE"/>
    <property type="match status" value="1"/>
</dbReference>
<dbReference type="Gene3D" id="3.90.226.10">
    <property type="entry name" value="2-enoyl-CoA Hydratase, Chain A, domain 1"/>
    <property type="match status" value="1"/>
</dbReference>
<sequence>MLASSLYLWNDQLPPYSVFNPKKYLGLDLEQSIQNSVNYISSFATDSQTNLLYEQYAYPLNIKDKIKYSTFLNKNEQSLQNTNFGMKLGVDKTSGEIRVMYVLPNSPADRSGIKRSYLLEEINGIKIQGIRKSASFVAKILKTDERCSFVFKNKNGLSIYFDLRKNLYISSPILKDTVFEHSGKQIGYLLLHSFPSASAIRTDLDNVFRKFNKQHLEGLIVDLRYNGGGNISSARYLANLIAPRSINGKKMYSLIYNKNLREGKFNDLSRFYVRGNNEERIKKETGSWMTFADYDFSVEENTHFFNKKGNLNSLKKIVFIVSEHTASASEMLINSLKPYMNVSLVGQKTYGKPVGFFAVPIGKYNIFLSSFLTTNAEGNAKYFQGMPVDVEALDDFNYDFMDFKEDCFYSALSEFNLKLTKARSLLLKKKKTIKMLNVEPINNLLNDDITSVPYSK</sequence>
<organism evidence="2 3">
    <name type="scientific">Rhinopithecimicrobium faecis</name>
    <dbReference type="NCBI Taxonomy" id="2820698"/>
    <lineage>
        <taxon>Bacteria</taxon>
        <taxon>Pseudomonadati</taxon>
        <taxon>Bacteroidota</taxon>
        <taxon>Sphingobacteriia</taxon>
        <taxon>Sphingobacteriales</taxon>
        <taxon>Sphingobacteriaceae</taxon>
        <taxon>Rhinopithecimicrobium</taxon>
    </lineage>
</organism>
<dbReference type="EMBL" id="JAGKSB010000027">
    <property type="protein sequence ID" value="MBP3944575.1"/>
    <property type="molecule type" value="Genomic_DNA"/>
</dbReference>
<dbReference type="InterPro" id="IPR036034">
    <property type="entry name" value="PDZ_sf"/>
</dbReference>
<evidence type="ECO:0000313" key="3">
    <source>
        <dbReference type="Proteomes" id="UP000679691"/>
    </source>
</evidence>
<proteinExistence type="predicted"/>
<gene>
    <name evidence="2" type="ORF">J5U18_13635</name>
</gene>
<dbReference type="GO" id="GO:0008236">
    <property type="term" value="F:serine-type peptidase activity"/>
    <property type="evidence" value="ECO:0007669"/>
    <property type="project" value="InterPro"/>
</dbReference>
<protein>
    <recommendedName>
        <fullName evidence="1">Tail specific protease domain-containing protein</fullName>
    </recommendedName>
</protein>
<dbReference type="AlphaFoldDB" id="A0A8T4HE33"/>